<feature type="transmembrane region" description="Helical" evidence="7">
    <location>
        <begin position="129"/>
        <end position="149"/>
    </location>
</feature>
<dbReference type="AlphaFoldDB" id="A0AAD5M7J5"/>
<evidence type="ECO:0000256" key="5">
    <source>
        <dbReference type="ARBA" id="ARBA00022989"/>
    </source>
</evidence>
<feature type="transmembrane region" description="Helical" evidence="7">
    <location>
        <begin position="422"/>
        <end position="443"/>
    </location>
</feature>
<keyword evidence="6 7" id="KW-0472">Membrane</keyword>
<organism evidence="8 9">
    <name type="scientific">Pythium insidiosum</name>
    <name type="common">Pythiosis disease agent</name>
    <dbReference type="NCBI Taxonomy" id="114742"/>
    <lineage>
        <taxon>Eukaryota</taxon>
        <taxon>Sar</taxon>
        <taxon>Stramenopiles</taxon>
        <taxon>Oomycota</taxon>
        <taxon>Peronosporomycetes</taxon>
        <taxon>Pythiales</taxon>
        <taxon>Pythiaceae</taxon>
        <taxon>Pythium</taxon>
    </lineage>
</organism>
<evidence type="ECO:0000256" key="4">
    <source>
        <dbReference type="ARBA" id="ARBA00022692"/>
    </source>
</evidence>
<dbReference type="InterPro" id="IPR039309">
    <property type="entry name" value="BT1"/>
</dbReference>
<feature type="transmembrane region" description="Helical" evidence="7">
    <location>
        <begin position="505"/>
        <end position="523"/>
    </location>
</feature>
<evidence type="ECO:0000256" key="7">
    <source>
        <dbReference type="SAM" id="Phobius"/>
    </source>
</evidence>
<keyword evidence="3" id="KW-0813">Transport</keyword>
<feature type="transmembrane region" description="Helical" evidence="7">
    <location>
        <begin position="272"/>
        <end position="298"/>
    </location>
</feature>
<feature type="transmembrane region" description="Helical" evidence="7">
    <location>
        <begin position="93"/>
        <end position="117"/>
    </location>
</feature>
<feature type="transmembrane region" description="Helical" evidence="7">
    <location>
        <begin position="363"/>
        <end position="380"/>
    </location>
</feature>
<evidence type="ECO:0008006" key="10">
    <source>
        <dbReference type="Google" id="ProtNLM"/>
    </source>
</evidence>
<keyword evidence="5 7" id="KW-1133">Transmembrane helix</keyword>
<dbReference type="PANTHER" id="PTHR31585:SF5">
    <property type="entry name" value="RNA-BINDING S4 DOMAIN-CONTAINING PROTEIN"/>
    <property type="match status" value="1"/>
</dbReference>
<feature type="transmembrane region" description="Helical" evidence="7">
    <location>
        <begin position="324"/>
        <end position="343"/>
    </location>
</feature>
<dbReference type="PANTHER" id="PTHR31585">
    <property type="entry name" value="FOLATE-BIOPTERIN TRANSPORTER 1, CHLOROPLASTIC"/>
    <property type="match status" value="1"/>
</dbReference>
<dbReference type="SUPFAM" id="SSF103473">
    <property type="entry name" value="MFS general substrate transporter"/>
    <property type="match status" value="1"/>
</dbReference>
<evidence type="ECO:0000256" key="6">
    <source>
        <dbReference type="ARBA" id="ARBA00023136"/>
    </source>
</evidence>
<evidence type="ECO:0000256" key="1">
    <source>
        <dbReference type="ARBA" id="ARBA00004141"/>
    </source>
</evidence>
<feature type="transmembrane region" description="Helical" evidence="7">
    <location>
        <begin position="455"/>
        <end position="478"/>
    </location>
</feature>
<name>A0AAD5M7J5_PYTIN</name>
<dbReference type="Gene3D" id="1.20.1250.20">
    <property type="entry name" value="MFS general substrate transporter like domains"/>
    <property type="match status" value="2"/>
</dbReference>
<accession>A0AAD5M7J5</accession>
<comment type="caution">
    <text evidence="8">The sequence shown here is derived from an EMBL/GenBank/DDBJ whole genome shotgun (WGS) entry which is preliminary data.</text>
</comment>
<dbReference type="InterPro" id="IPR036259">
    <property type="entry name" value="MFS_trans_sf"/>
</dbReference>
<keyword evidence="9" id="KW-1185">Reference proteome</keyword>
<dbReference type="Proteomes" id="UP001209570">
    <property type="component" value="Unassembled WGS sequence"/>
</dbReference>
<feature type="transmembrane region" description="Helical" evidence="7">
    <location>
        <begin position="544"/>
        <end position="565"/>
    </location>
</feature>
<evidence type="ECO:0000313" key="8">
    <source>
        <dbReference type="EMBL" id="KAJ0405704.1"/>
    </source>
</evidence>
<keyword evidence="4 7" id="KW-0812">Transmembrane</keyword>
<gene>
    <name evidence="8" type="ORF">P43SY_007345</name>
</gene>
<evidence type="ECO:0000256" key="2">
    <source>
        <dbReference type="ARBA" id="ARBA00007015"/>
    </source>
</evidence>
<sequence>MPHQPQGVVLFDPAQWTPSASSSSDGKCIPLLSASASASVQSMLSPPPASVIIPATVPSTPTSTSRSRAITSTRLRRTTPVAPVTHAANCGLLVNYFVCGVVQGAARALVYSFLRLYLRLSDRQLQNSFSLLGFGWCFTFVFGFVSDCVPVMRRRRKPLMLLGHVIPIAFELGVAVSPTVAPYAEHGAVVNPNAARERDRYVLPAMLGSFGHAMLSTATEAMIVEHAHRESEHARGRVQLLLYATRYAGEFVSMLSIALACNSDAFGGRFSFAVPVTTVVGALSVFSLVGIYATLFHIQEPPALGRRPVSSHFLAVWRFMEQRATWQITLFGVLHTICYTYKLPQQDSVYERWLSGDVLLRKLGLAGGSAMHVLAFLVLRTDRLRNMSWRRVLLTVVPASTSLSMLATYLCVVDSARRPALALVDMLAVALCNAVAWIIRLLCVVEIAEPGYEATCFTLVTAIHNLGPALATALATALDTLLDGDGSLTRQRIEQDAESVRTRLAWSYGVLFALRLVVGLALLPLLPRQKRATKQLKAQGSPSVIVPVAFAGLFAALFAATWGAVVASAL</sequence>
<feature type="transmembrane region" description="Helical" evidence="7">
    <location>
        <begin position="392"/>
        <end position="410"/>
    </location>
</feature>
<reference evidence="8" key="1">
    <citation type="submission" date="2021-12" db="EMBL/GenBank/DDBJ databases">
        <title>Prjna785345.</title>
        <authorList>
            <person name="Rujirawat T."/>
            <person name="Krajaejun T."/>
        </authorList>
    </citation>
    <scope>NUCLEOTIDE SEQUENCE</scope>
    <source>
        <strain evidence="8">Pi057C3</strain>
    </source>
</reference>
<feature type="transmembrane region" description="Helical" evidence="7">
    <location>
        <begin position="161"/>
        <end position="181"/>
    </location>
</feature>
<proteinExistence type="inferred from homology"/>
<comment type="similarity">
    <text evidence="2">Belongs to the major facilitator superfamily. Folate-biopterin transporter (TC 2.A.71) family.</text>
</comment>
<evidence type="ECO:0000256" key="3">
    <source>
        <dbReference type="ARBA" id="ARBA00022448"/>
    </source>
</evidence>
<dbReference type="EMBL" id="JAKCXM010000041">
    <property type="protein sequence ID" value="KAJ0405704.1"/>
    <property type="molecule type" value="Genomic_DNA"/>
</dbReference>
<evidence type="ECO:0000313" key="9">
    <source>
        <dbReference type="Proteomes" id="UP001209570"/>
    </source>
</evidence>
<protein>
    <recommendedName>
        <fullName evidence="10">Transmembrane protein</fullName>
    </recommendedName>
</protein>
<comment type="subcellular location">
    <subcellularLocation>
        <location evidence="1">Membrane</location>
        <topology evidence="1">Multi-pass membrane protein</topology>
    </subcellularLocation>
</comment>
<dbReference type="GO" id="GO:0016020">
    <property type="term" value="C:membrane"/>
    <property type="evidence" value="ECO:0007669"/>
    <property type="project" value="UniProtKB-SubCell"/>
</dbReference>
<dbReference type="Pfam" id="PF03092">
    <property type="entry name" value="BT1"/>
    <property type="match status" value="1"/>
</dbReference>